<dbReference type="InterPro" id="IPR013078">
    <property type="entry name" value="His_Pase_superF_clade-1"/>
</dbReference>
<proteinExistence type="predicted"/>
<feature type="active site" description="Tele-phosphohistidine intermediate" evidence="2">
    <location>
        <position position="9"/>
    </location>
</feature>
<dbReference type="SUPFAM" id="SSF53254">
    <property type="entry name" value="Phosphoglycerate mutase-like"/>
    <property type="match status" value="1"/>
</dbReference>
<dbReference type="PANTHER" id="PTHR46517">
    <property type="entry name" value="FRUCTOSE-2,6-BISPHOSPHATASE TIGAR"/>
    <property type="match status" value="1"/>
</dbReference>
<accession>A0AA39JJJ3</accession>
<dbReference type="InterPro" id="IPR051695">
    <property type="entry name" value="Phosphoglycerate_Mutase"/>
</dbReference>
<feature type="region of interest" description="Disordered" evidence="4">
    <location>
        <begin position="131"/>
        <end position="153"/>
    </location>
</feature>
<dbReference type="SMART" id="SM00855">
    <property type="entry name" value="PGAM"/>
    <property type="match status" value="1"/>
</dbReference>
<dbReference type="Gene3D" id="3.40.50.1240">
    <property type="entry name" value="Phosphoglycerate mutase-like"/>
    <property type="match status" value="1"/>
</dbReference>
<name>A0AA39JJJ3_9AGAR</name>
<organism evidence="5 6">
    <name type="scientific">Armillaria borealis</name>
    <dbReference type="NCBI Taxonomy" id="47425"/>
    <lineage>
        <taxon>Eukaryota</taxon>
        <taxon>Fungi</taxon>
        <taxon>Dikarya</taxon>
        <taxon>Basidiomycota</taxon>
        <taxon>Agaricomycotina</taxon>
        <taxon>Agaricomycetes</taxon>
        <taxon>Agaricomycetidae</taxon>
        <taxon>Agaricales</taxon>
        <taxon>Marasmiineae</taxon>
        <taxon>Physalacriaceae</taxon>
        <taxon>Armillaria</taxon>
    </lineage>
</organism>
<dbReference type="InterPro" id="IPR001345">
    <property type="entry name" value="PG/BPGM_mutase_AS"/>
</dbReference>
<dbReference type="GO" id="GO:0043456">
    <property type="term" value="P:regulation of pentose-phosphate shunt"/>
    <property type="evidence" value="ECO:0007669"/>
    <property type="project" value="TreeGrafter"/>
</dbReference>
<dbReference type="PANTHER" id="PTHR46517:SF1">
    <property type="entry name" value="FRUCTOSE-2,6-BISPHOSPHATASE TIGAR"/>
    <property type="match status" value="1"/>
</dbReference>
<keyword evidence="1" id="KW-0378">Hydrolase</keyword>
<sequence length="286" mass="32255">MVTFILIRHGESTDNLHSVWAGWKDAPLSNHGRFLTFRRENSIERDKTGMKQAKALGDFFSDTDFAAIHTSDLKRAYLTAQAILDCQDSKETQLNLLTSPLLREQHFGVAEGKPYSKSRPDVVSSDLYAQGIYPSPRNRDESFPEGESRGDLRRRAEQAVDEILLPYVWQSAREGNIGVRVALISHGLFIKELIAALVARDAQGETTDLYYKGLRNTAWARMTVEVQTPRRGKKTGLDDNYPLKVRLTDFDRKDHLKNVVRQQGGIGSSAHDPHQKDIRSFFAGAL</sequence>
<dbReference type="Pfam" id="PF00300">
    <property type="entry name" value="His_Phos_1"/>
    <property type="match status" value="2"/>
</dbReference>
<dbReference type="EMBL" id="JAUEPT010000029">
    <property type="protein sequence ID" value="KAK0441613.1"/>
    <property type="molecule type" value="Genomic_DNA"/>
</dbReference>
<evidence type="ECO:0000256" key="1">
    <source>
        <dbReference type="ARBA" id="ARBA00022801"/>
    </source>
</evidence>
<feature type="compositionally biased region" description="Basic and acidic residues" evidence="4">
    <location>
        <begin position="137"/>
        <end position="153"/>
    </location>
</feature>
<reference evidence="5" key="1">
    <citation type="submission" date="2023-06" db="EMBL/GenBank/DDBJ databases">
        <authorList>
            <consortium name="Lawrence Berkeley National Laboratory"/>
            <person name="Ahrendt S."/>
            <person name="Sahu N."/>
            <person name="Indic B."/>
            <person name="Wong-Bajracharya J."/>
            <person name="Merenyi Z."/>
            <person name="Ke H.-M."/>
            <person name="Monk M."/>
            <person name="Kocsube S."/>
            <person name="Drula E."/>
            <person name="Lipzen A."/>
            <person name="Balint B."/>
            <person name="Henrissat B."/>
            <person name="Andreopoulos B."/>
            <person name="Martin F.M."/>
            <person name="Harder C.B."/>
            <person name="Rigling D."/>
            <person name="Ford K.L."/>
            <person name="Foster G.D."/>
            <person name="Pangilinan J."/>
            <person name="Papanicolaou A."/>
            <person name="Barry K."/>
            <person name="LaButti K."/>
            <person name="Viragh M."/>
            <person name="Koriabine M."/>
            <person name="Yan M."/>
            <person name="Riley R."/>
            <person name="Champramary S."/>
            <person name="Plett K.L."/>
            <person name="Tsai I.J."/>
            <person name="Slot J."/>
            <person name="Sipos G."/>
            <person name="Plett J."/>
            <person name="Nagy L.G."/>
            <person name="Grigoriev I.V."/>
        </authorList>
    </citation>
    <scope>NUCLEOTIDE SEQUENCE</scope>
    <source>
        <strain evidence="5">FPL87.14</strain>
    </source>
</reference>
<dbReference type="InterPro" id="IPR029033">
    <property type="entry name" value="His_PPase_superfam"/>
</dbReference>
<protein>
    <submittedName>
        <fullName evidence="5">Phosphoglycerate mutase-like protein</fullName>
    </submittedName>
</protein>
<dbReference type="GO" id="GO:0045820">
    <property type="term" value="P:negative regulation of glycolytic process"/>
    <property type="evidence" value="ECO:0007669"/>
    <property type="project" value="TreeGrafter"/>
</dbReference>
<dbReference type="AlphaFoldDB" id="A0AA39JJJ3"/>
<evidence type="ECO:0000256" key="2">
    <source>
        <dbReference type="PIRSR" id="PIRSR613078-1"/>
    </source>
</evidence>
<evidence type="ECO:0000256" key="4">
    <source>
        <dbReference type="SAM" id="MobiDB-lite"/>
    </source>
</evidence>
<comment type="caution">
    <text evidence="5">The sequence shown here is derived from an EMBL/GenBank/DDBJ whole genome shotgun (WGS) entry which is preliminary data.</text>
</comment>
<evidence type="ECO:0000256" key="3">
    <source>
        <dbReference type="PIRSR" id="PIRSR613078-2"/>
    </source>
</evidence>
<dbReference type="PROSITE" id="PS00175">
    <property type="entry name" value="PG_MUTASE"/>
    <property type="match status" value="1"/>
</dbReference>
<keyword evidence="6" id="KW-1185">Reference proteome</keyword>
<dbReference type="GO" id="GO:0004331">
    <property type="term" value="F:fructose-2,6-bisphosphate 2-phosphatase activity"/>
    <property type="evidence" value="ECO:0007669"/>
    <property type="project" value="TreeGrafter"/>
</dbReference>
<dbReference type="Proteomes" id="UP001175226">
    <property type="component" value="Unassembled WGS sequence"/>
</dbReference>
<evidence type="ECO:0000313" key="6">
    <source>
        <dbReference type="Proteomes" id="UP001175226"/>
    </source>
</evidence>
<dbReference type="CDD" id="cd07067">
    <property type="entry name" value="HP_PGM_like"/>
    <property type="match status" value="1"/>
</dbReference>
<feature type="active site" description="Proton donor/acceptor" evidence="2">
    <location>
        <position position="104"/>
    </location>
</feature>
<evidence type="ECO:0000313" key="5">
    <source>
        <dbReference type="EMBL" id="KAK0441613.1"/>
    </source>
</evidence>
<feature type="binding site" evidence="3">
    <location>
        <begin position="8"/>
        <end position="15"/>
    </location>
    <ligand>
        <name>substrate</name>
    </ligand>
</feature>
<dbReference type="GO" id="GO:0005829">
    <property type="term" value="C:cytosol"/>
    <property type="evidence" value="ECO:0007669"/>
    <property type="project" value="TreeGrafter"/>
</dbReference>
<gene>
    <name evidence="5" type="ORF">EV421DRAFT_1811711</name>
</gene>
<feature type="binding site" evidence="3">
    <location>
        <position position="75"/>
    </location>
    <ligand>
        <name>substrate</name>
    </ligand>
</feature>